<evidence type="ECO:0000256" key="2">
    <source>
        <dbReference type="ARBA" id="ARBA00022448"/>
    </source>
</evidence>
<evidence type="ECO:0000256" key="3">
    <source>
        <dbReference type="ARBA" id="ARBA00022692"/>
    </source>
</evidence>
<evidence type="ECO:0000256" key="7">
    <source>
        <dbReference type="SAM" id="MobiDB-lite"/>
    </source>
</evidence>
<dbReference type="Gene3D" id="1.20.5.110">
    <property type="match status" value="1"/>
</dbReference>
<protein>
    <submittedName>
        <fullName evidence="10">Uncharacterized protein AlNc14C209G8887</fullName>
    </submittedName>
</protein>
<keyword evidence="4 8" id="KW-1133">Transmembrane helix</keyword>
<evidence type="ECO:0000256" key="4">
    <source>
        <dbReference type="ARBA" id="ARBA00022989"/>
    </source>
</evidence>
<accession>F0WR80</accession>
<feature type="compositionally biased region" description="Polar residues" evidence="7">
    <location>
        <begin position="39"/>
        <end position="48"/>
    </location>
</feature>
<feature type="domain" description="T-SNARE coiled-coil homology" evidence="9">
    <location>
        <begin position="36"/>
        <end position="98"/>
    </location>
</feature>
<dbReference type="SUPFAM" id="SSF58038">
    <property type="entry name" value="SNARE fusion complex"/>
    <property type="match status" value="1"/>
</dbReference>
<organism evidence="10">
    <name type="scientific">Albugo laibachii Nc14</name>
    <dbReference type="NCBI Taxonomy" id="890382"/>
    <lineage>
        <taxon>Eukaryota</taxon>
        <taxon>Sar</taxon>
        <taxon>Stramenopiles</taxon>
        <taxon>Oomycota</taxon>
        <taxon>Peronosporomycetes</taxon>
        <taxon>Albuginales</taxon>
        <taxon>Albuginaceae</taxon>
        <taxon>Albugo</taxon>
    </lineage>
</organism>
<gene>
    <name evidence="10" type="primary">AlNc14C209G8887</name>
    <name evidence="10" type="ORF">ALNC14_099850</name>
</gene>
<dbReference type="GO" id="GO:0012505">
    <property type="term" value="C:endomembrane system"/>
    <property type="evidence" value="ECO:0007669"/>
    <property type="project" value="UniProtKB-ARBA"/>
</dbReference>
<keyword evidence="5 8" id="KW-0472">Membrane</keyword>
<proteinExistence type="predicted"/>
<feature type="coiled-coil region" evidence="6">
    <location>
        <begin position="74"/>
        <end position="101"/>
    </location>
</feature>
<dbReference type="EMBL" id="FR824254">
    <property type="protein sequence ID" value="CCA23841.1"/>
    <property type="molecule type" value="Genomic_DNA"/>
</dbReference>
<feature type="region of interest" description="Disordered" evidence="7">
    <location>
        <begin position="1"/>
        <end position="48"/>
    </location>
</feature>
<dbReference type="SMART" id="SM00397">
    <property type="entry name" value="t_SNARE"/>
    <property type="match status" value="1"/>
</dbReference>
<keyword evidence="6" id="KW-0175">Coiled coil</keyword>
<evidence type="ECO:0000256" key="1">
    <source>
        <dbReference type="ARBA" id="ARBA00004167"/>
    </source>
</evidence>
<dbReference type="GO" id="GO:0005737">
    <property type="term" value="C:cytoplasm"/>
    <property type="evidence" value="ECO:0007669"/>
    <property type="project" value="UniProtKB-ARBA"/>
</dbReference>
<keyword evidence="3 8" id="KW-0812">Transmembrane</keyword>
<comment type="subcellular location">
    <subcellularLocation>
        <location evidence="1">Membrane</location>
        <topology evidence="1">Single-pass membrane protein</topology>
    </subcellularLocation>
</comment>
<feature type="transmembrane region" description="Helical" evidence="8">
    <location>
        <begin position="106"/>
        <end position="124"/>
    </location>
</feature>
<dbReference type="InterPro" id="IPR000727">
    <property type="entry name" value="T_SNARE_dom"/>
</dbReference>
<dbReference type="HOGENOM" id="CLU_167910_0_0_1"/>
<keyword evidence="2" id="KW-0813">Transport</keyword>
<evidence type="ECO:0000313" key="10">
    <source>
        <dbReference type="EMBL" id="CCA23841.1"/>
    </source>
</evidence>
<evidence type="ECO:0000256" key="5">
    <source>
        <dbReference type="ARBA" id="ARBA00023136"/>
    </source>
</evidence>
<evidence type="ECO:0000256" key="6">
    <source>
        <dbReference type="SAM" id="Coils"/>
    </source>
</evidence>
<evidence type="ECO:0000256" key="8">
    <source>
        <dbReference type="SAM" id="Phobius"/>
    </source>
</evidence>
<reference evidence="10" key="1">
    <citation type="journal article" date="2011" name="PLoS Biol.">
        <title>Gene gain and loss during evolution of obligate parasitism in the white rust pathogen of Arabidopsis thaliana.</title>
        <authorList>
            <person name="Kemen E."/>
            <person name="Gardiner A."/>
            <person name="Schultz-Larsen T."/>
            <person name="Kemen A.C."/>
            <person name="Balmuth A.L."/>
            <person name="Robert-Seilaniantz A."/>
            <person name="Bailey K."/>
            <person name="Holub E."/>
            <person name="Studholme D.J."/>
            <person name="Maclean D."/>
            <person name="Jones J.D."/>
        </authorList>
    </citation>
    <scope>NUCLEOTIDE SEQUENCE</scope>
</reference>
<evidence type="ECO:0000259" key="9">
    <source>
        <dbReference type="PROSITE" id="PS50192"/>
    </source>
</evidence>
<sequence>MGREDHPMYQNSSSLESDGEIDYQNMSAQEYEKRKDAQMSDQDNTLDQIHNGVKGLKNHANAINGEVVEQNAIIDNLGNRMDQATADLEREELIAREVNAQKKKSCKLYITVVILIAILVTLYVV</sequence>
<dbReference type="CDD" id="cd15841">
    <property type="entry name" value="SNARE_Qc"/>
    <property type="match status" value="1"/>
</dbReference>
<dbReference type="AlphaFoldDB" id="F0WR80"/>
<dbReference type="GO" id="GO:0016020">
    <property type="term" value="C:membrane"/>
    <property type="evidence" value="ECO:0007669"/>
    <property type="project" value="UniProtKB-SubCell"/>
</dbReference>
<name>F0WR80_9STRA</name>
<dbReference type="PANTHER" id="PTHR12791">
    <property type="entry name" value="GOLGI SNARE BET1-RELATED"/>
    <property type="match status" value="1"/>
</dbReference>
<reference evidence="10" key="2">
    <citation type="submission" date="2011-02" db="EMBL/GenBank/DDBJ databases">
        <authorList>
            <person name="MacLean D."/>
        </authorList>
    </citation>
    <scope>NUCLEOTIDE SEQUENCE</scope>
</reference>
<dbReference type="PROSITE" id="PS50192">
    <property type="entry name" value="T_SNARE"/>
    <property type="match status" value="1"/>
</dbReference>